<dbReference type="InterPro" id="IPR029044">
    <property type="entry name" value="Nucleotide-diphossugar_trans"/>
</dbReference>
<organism evidence="9 10">
    <name type="scientific">Anaerofilum hominis</name>
    <dbReference type="NCBI Taxonomy" id="2763016"/>
    <lineage>
        <taxon>Bacteria</taxon>
        <taxon>Bacillati</taxon>
        <taxon>Bacillota</taxon>
        <taxon>Clostridia</taxon>
        <taxon>Eubacteriales</taxon>
        <taxon>Oscillospiraceae</taxon>
        <taxon>Anaerofilum</taxon>
    </lineage>
</organism>
<gene>
    <name evidence="9" type="ORF">H8S23_09575</name>
</gene>
<feature type="transmembrane region" description="Helical" evidence="7">
    <location>
        <begin position="239"/>
        <end position="262"/>
    </location>
</feature>
<dbReference type="EMBL" id="JACONZ010000003">
    <property type="protein sequence ID" value="MBC5581757.1"/>
    <property type="molecule type" value="Genomic_DNA"/>
</dbReference>
<protein>
    <submittedName>
        <fullName evidence="9">Glycosyltransferase family 2 protein</fullName>
    </submittedName>
</protein>
<comment type="subcellular location">
    <subcellularLocation>
        <location evidence="1">Membrane</location>
        <topology evidence="1">Multi-pass membrane protein</topology>
    </subcellularLocation>
</comment>
<evidence type="ECO:0000256" key="2">
    <source>
        <dbReference type="ARBA" id="ARBA00022676"/>
    </source>
</evidence>
<dbReference type="Proteomes" id="UP000659630">
    <property type="component" value="Unassembled WGS sequence"/>
</dbReference>
<dbReference type="GO" id="GO:0005886">
    <property type="term" value="C:plasma membrane"/>
    <property type="evidence" value="ECO:0007669"/>
    <property type="project" value="TreeGrafter"/>
</dbReference>
<dbReference type="SUPFAM" id="SSF53448">
    <property type="entry name" value="Nucleotide-diphospho-sugar transferases"/>
    <property type="match status" value="1"/>
</dbReference>
<reference evidence="9" key="1">
    <citation type="submission" date="2020-08" db="EMBL/GenBank/DDBJ databases">
        <title>Genome public.</title>
        <authorList>
            <person name="Liu C."/>
            <person name="Sun Q."/>
        </authorList>
    </citation>
    <scope>NUCLEOTIDE SEQUENCE</scope>
    <source>
        <strain evidence="9">BX8</strain>
    </source>
</reference>
<evidence type="ECO:0000256" key="6">
    <source>
        <dbReference type="ARBA" id="ARBA00023136"/>
    </source>
</evidence>
<dbReference type="AlphaFoldDB" id="A0A923IA80"/>
<keyword evidence="6 7" id="KW-0472">Membrane</keyword>
<dbReference type="InterPro" id="IPR050256">
    <property type="entry name" value="Glycosyltransferase_2"/>
</dbReference>
<dbReference type="InterPro" id="IPR001173">
    <property type="entry name" value="Glyco_trans_2-like"/>
</dbReference>
<keyword evidence="4 7" id="KW-0812">Transmembrane</keyword>
<dbReference type="Pfam" id="PF00535">
    <property type="entry name" value="Glycos_transf_2"/>
    <property type="match status" value="1"/>
</dbReference>
<keyword evidence="5 7" id="KW-1133">Transmembrane helix</keyword>
<dbReference type="PANTHER" id="PTHR48090">
    <property type="entry name" value="UNDECAPRENYL-PHOSPHATE 4-DEOXY-4-FORMAMIDO-L-ARABINOSE TRANSFERASE-RELATED"/>
    <property type="match status" value="1"/>
</dbReference>
<sequence length="320" mass="35555">MDKPVLYIVIPCYNEQEVLPITSGLFLQKIRDLAAAGKISGDSRVLFVNDGSRDDTWQIIQRLAEEDEHFEGVSLSRNRGHQNALLGGLMTAKDRCDVTISIDCDGQDDIDAMDAMIDAYLDGCEVVYGVRSKRATDTFFKRFTAEGFYHLMNWLGAGIVFNHADYRLMSSRVLDEFANYKEVNIFLRGMVPLVGFKSTSVYYERAERIAGESHYPLKKMLALAFDGITSLSVKPIRMITGLGVVVSVLSFIGVLWAIIAALSGHAVAGWASTVCMVCFMGGVQLLCLGVIGEYIGKIYMETKARPRYIISEHTWDGAEK</sequence>
<keyword evidence="10" id="KW-1185">Reference proteome</keyword>
<evidence type="ECO:0000256" key="1">
    <source>
        <dbReference type="ARBA" id="ARBA00004141"/>
    </source>
</evidence>
<dbReference type="CDD" id="cd04187">
    <property type="entry name" value="DPM1_like_bac"/>
    <property type="match status" value="1"/>
</dbReference>
<evidence type="ECO:0000256" key="4">
    <source>
        <dbReference type="ARBA" id="ARBA00022692"/>
    </source>
</evidence>
<keyword evidence="2" id="KW-0328">Glycosyltransferase</keyword>
<proteinExistence type="predicted"/>
<keyword evidence="3" id="KW-0808">Transferase</keyword>
<evidence type="ECO:0000256" key="3">
    <source>
        <dbReference type="ARBA" id="ARBA00022679"/>
    </source>
</evidence>
<dbReference type="PANTHER" id="PTHR48090:SF1">
    <property type="entry name" value="PROPHAGE BACTOPRENOL GLUCOSYL TRANSFERASE HOMOLOG"/>
    <property type="match status" value="1"/>
</dbReference>
<comment type="caution">
    <text evidence="9">The sequence shown here is derived from an EMBL/GenBank/DDBJ whole genome shotgun (WGS) entry which is preliminary data.</text>
</comment>
<accession>A0A923IA80</accession>
<evidence type="ECO:0000259" key="8">
    <source>
        <dbReference type="Pfam" id="PF00535"/>
    </source>
</evidence>
<dbReference type="RefSeq" id="WP_186888121.1">
    <property type="nucleotide sequence ID" value="NZ_JACONZ010000003.1"/>
</dbReference>
<evidence type="ECO:0000313" key="10">
    <source>
        <dbReference type="Proteomes" id="UP000659630"/>
    </source>
</evidence>
<evidence type="ECO:0000256" key="5">
    <source>
        <dbReference type="ARBA" id="ARBA00022989"/>
    </source>
</evidence>
<evidence type="ECO:0000313" key="9">
    <source>
        <dbReference type="EMBL" id="MBC5581757.1"/>
    </source>
</evidence>
<dbReference type="GO" id="GO:0016757">
    <property type="term" value="F:glycosyltransferase activity"/>
    <property type="evidence" value="ECO:0007669"/>
    <property type="project" value="UniProtKB-KW"/>
</dbReference>
<evidence type="ECO:0000256" key="7">
    <source>
        <dbReference type="SAM" id="Phobius"/>
    </source>
</evidence>
<dbReference type="Gene3D" id="3.90.550.10">
    <property type="entry name" value="Spore Coat Polysaccharide Biosynthesis Protein SpsA, Chain A"/>
    <property type="match status" value="1"/>
</dbReference>
<feature type="domain" description="Glycosyltransferase 2-like" evidence="8">
    <location>
        <begin position="8"/>
        <end position="176"/>
    </location>
</feature>
<name>A0A923IA80_9FIRM</name>
<feature type="transmembrane region" description="Helical" evidence="7">
    <location>
        <begin position="268"/>
        <end position="295"/>
    </location>
</feature>